<feature type="transmembrane region" description="Helical" evidence="5">
    <location>
        <begin position="115"/>
        <end position="134"/>
    </location>
</feature>
<dbReference type="EMBL" id="WJHE01000553">
    <property type="protein sequence ID" value="MST33302.1"/>
    <property type="molecule type" value="Genomic_DNA"/>
</dbReference>
<comment type="caution">
    <text evidence="6">The sequence shown here is derived from an EMBL/GenBank/DDBJ whole genome shotgun (WGS) entry which is preliminary data.</text>
</comment>
<feature type="transmembrane region" description="Helical" evidence="5">
    <location>
        <begin position="141"/>
        <end position="162"/>
    </location>
</feature>
<feature type="transmembrane region" description="Helical" evidence="5">
    <location>
        <begin position="91"/>
        <end position="109"/>
    </location>
</feature>
<dbReference type="PANTHER" id="PTHR20855">
    <property type="entry name" value="ADIPOR/PROGESTIN RECEPTOR-RELATED"/>
    <property type="match status" value="1"/>
</dbReference>
<dbReference type="PANTHER" id="PTHR20855:SF3">
    <property type="entry name" value="LD03007P"/>
    <property type="match status" value="1"/>
</dbReference>
<dbReference type="Pfam" id="PF03006">
    <property type="entry name" value="HlyIII"/>
    <property type="match status" value="1"/>
</dbReference>
<evidence type="ECO:0000256" key="1">
    <source>
        <dbReference type="ARBA" id="ARBA00004141"/>
    </source>
</evidence>
<keyword evidence="7" id="KW-1185">Reference proteome</keyword>
<proteinExistence type="predicted"/>
<sequence length="227" mass="23784">MAHDDVVPAREARRALRPTGTDLAPAWRGRLHRWAAVVSAPAAVALVLHRPTPAVGGYAAGLVALFAVSAAYHLAPVSPGARQRWRRADHAVIYLFMVLSYIPFCQQAVGGTLGAVLLGLALAVGAAGLGVKLFGFRRSGVIGAVLYMVLGWMAAVALPGAVGTLPGVELGLLAATGLLYTGGAAVFARRWPDPLPAVFGYHEVWHACVVVAAACYFAFVWQLPTRA</sequence>
<evidence type="ECO:0000256" key="3">
    <source>
        <dbReference type="ARBA" id="ARBA00022989"/>
    </source>
</evidence>
<name>A0ABW9QTX1_9ACTN</name>
<organism evidence="6 7">
    <name type="scientific">Acidiferrimicrobium australe</name>
    <dbReference type="NCBI Taxonomy" id="2664430"/>
    <lineage>
        <taxon>Bacteria</taxon>
        <taxon>Bacillati</taxon>
        <taxon>Actinomycetota</taxon>
        <taxon>Acidimicrobiia</taxon>
        <taxon>Acidimicrobiales</taxon>
        <taxon>Acidimicrobiaceae</taxon>
        <taxon>Acidiferrimicrobium</taxon>
    </lineage>
</organism>
<evidence type="ECO:0000313" key="6">
    <source>
        <dbReference type="EMBL" id="MST33302.1"/>
    </source>
</evidence>
<evidence type="ECO:0000256" key="4">
    <source>
        <dbReference type="ARBA" id="ARBA00023136"/>
    </source>
</evidence>
<dbReference type="InterPro" id="IPR004254">
    <property type="entry name" value="AdipoR/HlyIII-related"/>
</dbReference>
<evidence type="ECO:0000313" key="7">
    <source>
        <dbReference type="Proteomes" id="UP000437736"/>
    </source>
</evidence>
<feature type="transmembrane region" description="Helical" evidence="5">
    <location>
        <begin position="168"/>
        <end position="188"/>
    </location>
</feature>
<gene>
    <name evidence="6" type="ORF">GHK86_11300</name>
</gene>
<dbReference type="Proteomes" id="UP000437736">
    <property type="component" value="Unassembled WGS sequence"/>
</dbReference>
<evidence type="ECO:0000256" key="2">
    <source>
        <dbReference type="ARBA" id="ARBA00022692"/>
    </source>
</evidence>
<reference evidence="6 7" key="1">
    <citation type="submission" date="2019-11" db="EMBL/GenBank/DDBJ databases">
        <title>Acidiferrimicrobium australis gen. nov., sp. nov., an acidophilic and obligately heterotrophic, member of the Actinobacteria that catalyses dissimilatory oxido- reduction of iron isolated from metal-rich acidic water in Chile.</title>
        <authorList>
            <person name="Gonzalez D."/>
            <person name="Huber K."/>
            <person name="Hedrich S."/>
            <person name="Rojas-Villalobos C."/>
            <person name="Quatrini R."/>
            <person name="Dinamarca M.A."/>
            <person name="Schwarz A."/>
            <person name="Canales C."/>
            <person name="Nancucheo I."/>
        </authorList>
    </citation>
    <scope>NUCLEOTIDE SEQUENCE [LARGE SCALE GENOMIC DNA]</scope>
    <source>
        <strain evidence="6 7">USS-CCA1</strain>
    </source>
</reference>
<protein>
    <submittedName>
        <fullName evidence="6">Hemolysin III</fullName>
    </submittedName>
</protein>
<evidence type="ECO:0000256" key="5">
    <source>
        <dbReference type="SAM" id="Phobius"/>
    </source>
</evidence>
<accession>A0ABW9QTX1</accession>
<keyword evidence="2 5" id="KW-0812">Transmembrane</keyword>
<keyword evidence="4 5" id="KW-0472">Membrane</keyword>
<feature type="transmembrane region" description="Helical" evidence="5">
    <location>
        <begin position="200"/>
        <end position="221"/>
    </location>
</feature>
<feature type="transmembrane region" description="Helical" evidence="5">
    <location>
        <begin position="55"/>
        <end position="75"/>
    </location>
</feature>
<comment type="subcellular location">
    <subcellularLocation>
        <location evidence="1">Membrane</location>
        <topology evidence="1">Multi-pass membrane protein</topology>
    </subcellularLocation>
</comment>
<keyword evidence="3 5" id="KW-1133">Transmembrane helix</keyword>